<feature type="domain" description="C2H2-type" evidence="13">
    <location>
        <begin position="151"/>
        <end position="178"/>
    </location>
</feature>
<keyword evidence="5 11" id="KW-0863">Zinc-finger</keyword>
<dbReference type="FunFam" id="3.30.160.60:FF:000100">
    <property type="entry name" value="Zinc finger 45-like"/>
    <property type="match status" value="1"/>
</dbReference>
<evidence type="ECO:0000256" key="10">
    <source>
        <dbReference type="ARBA" id="ARBA00023242"/>
    </source>
</evidence>
<dbReference type="Gene3D" id="3.30.160.60">
    <property type="entry name" value="Classic Zinc Finger"/>
    <property type="match status" value="9"/>
</dbReference>
<sequence>LNMDSSISKPMSVQKMKVAASKSEEERTEKVKSYKCLICLKSFIKRSKLTNHTIMAHTNERPYKCKVCGWTSKTLAYLKQHERLHVGEKNYQCSKCPSEFSSCSDRTNILINVHTREKPFPCAECPAEFSQSSSLKSHIIGTHRKEEWLQNKCSLCNKKFATQSGLTKHLKTHTGERPYICSHSGCNKMFPSRGELNRHINFHGGEKKYICAVCGKGFVTIDIRNQHAKIHNKTFSCNICRKMFPSSYYLKVHQKSHSEHRQFKCEECPSSFFIKGQLNNHVRQIHRKLRPFPCSMCDRSFYRACQRDKHLSATHLNEQAYKCEICDRRFKRTSVHIKQHNQLTDLNCAVCPKRFLTRTDLLEPLKTTC</sequence>
<evidence type="ECO:0000256" key="9">
    <source>
        <dbReference type="ARBA" id="ARBA00023163"/>
    </source>
</evidence>
<evidence type="ECO:0000256" key="3">
    <source>
        <dbReference type="ARBA" id="ARBA00022723"/>
    </source>
</evidence>
<dbReference type="FunFam" id="3.30.160.60:FF:000870">
    <property type="entry name" value="zinc finger protein 197 isoform X1"/>
    <property type="match status" value="1"/>
</dbReference>
<evidence type="ECO:0000313" key="15">
    <source>
        <dbReference type="Proteomes" id="UP000094527"/>
    </source>
</evidence>
<dbReference type="GO" id="GO:0005634">
    <property type="term" value="C:nucleus"/>
    <property type="evidence" value="ECO:0007669"/>
    <property type="project" value="UniProtKB-SubCell"/>
</dbReference>
<gene>
    <name evidence="14" type="ORF">Ocin01_19199</name>
</gene>
<keyword evidence="7" id="KW-0805">Transcription regulation</keyword>
<feature type="domain" description="C2H2-type" evidence="13">
    <location>
        <begin position="263"/>
        <end position="291"/>
    </location>
</feature>
<evidence type="ECO:0000259" key="13">
    <source>
        <dbReference type="PROSITE" id="PS50157"/>
    </source>
</evidence>
<dbReference type="SUPFAM" id="SSF57667">
    <property type="entry name" value="beta-beta-alpha zinc fingers"/>
    <property type="match status" value="7"/>
</dbReference>
<evidence type="ECO:0000256" key="11">
    <source>
        <dbReference type="PROSITE-ProRule" id="PRU00042"/>
    </source>
</evidence>
<feature type="domain" description="C2H2-type" evidence="13">
    <location>
        <begin position="292"/>
        <end position="320"/>
    </location>
</feature>
<evidence type="ECO:0000256" key="4">
    <source>
        <dbReference type="ARBA" id="ARBA00022737"/>
    </source>
</evidence>
<feature type="domain" description="C2H2-type" evidence="13">
    <location>
        <begin position="63"/>
        <end position="90"/>
    </location>
</feature>
<evidence type="ECO:0000256" key="5">
    <source>
        <dbReference type="ARBA" id="ARBA00022771"/>
    </source>
</evidence>
<feature type="region of interest" description="Disordered" evidence="12">
    <location>
        <begin position="1"/>
        <end position="24"/>
    </location>
</feature>
<keyword evidence="8" id="KW-0238">DNA-binding</keyword>
<feature type="domain" description="C2H2-type" evidence="13">
    <location>
        <begin position="91"/>
        <end position="119"/>
    </location>
</feature>
<keyword evidence="3" id="KW-0479">Metal-binding</keyword>
<name>A0A1D2M3G3_ORCCI</name>
<feature type="domain" description="C2H2-type" evidence="13">
    <location>
        <begin position="120"/>
        <end position="148"/>
    </location>
</feature>
<keyword evidence="9" id="KW-0804">Transcription</keyword>
<evidence type="ECO:0000256" key="7">
    <source>
        <dbReference type="ARBA" id="ARBA00023015"/>
    </source>
</evidence>
<dbReference type="PROSITE" id="PS00028">
    <property type="entry name" value="ZINC_FINGER_C2H2_1"/>
    <property type="match status" value="8"/>
</dbReference>
<keyword evidence="4" id="KW-0677">Repeat</keyword>
<dbReference type="OrthoDB" id="6077919at2759"/>
<feature type="domain" description="C2H2-type" evidence="13">
    <location>
        <begin position="235"/>
        <end position="262"/>
    </location>
</feature>
<evidence type="ECO:0000313" key="14">
    <source>
        <dbReference type="EMBL" id="ODM87484.1"/>
    </source>
</evidence>
<dbReference type="Pfam" id="PF00096">
    <property type="entry name" value="zf-C2H2"/>
    <property type="match status" value="6"/>
</dbReference>
<keyword evidence="15" id="KW-1185">Reference proteome</keyword>
<feature type="domain" description="C2H2-type" evidence="13">
    <location>
        <begin position="34"/>
        <end position="62"/>
    </location>
</feature>
<dbReference type="Proteomes" id="UP000094527">
    <property type="component" value="Unassembled WGS sequence"/>
</dbReference>
<dbReference type="InterPro" id="IPR036236">
    <property type="entry name" value="Znf_C2H2_sf"/>
</dbReference>
<comment type="caution">
    <text evidence="14">The sequence shown here is derived from an EMBL/GenBank/DDBJ whole genome shotgun (WGS) entry which is preliminary data.</text>
</comment>
<evidence type="ECO:0000256" key="6">
    <source>
        <dbReference type="ARBA" id="ARBA00022833"/>
    </source>
</evidence>
<dbReference type="InterPro" id="IPR050826">
    <property type="entry name" value="Krueppel_C2H2_ZnFinger"/>
</dbReference>
<evidence type="ECO:0000256" key="2">
    <source>
        <dbReference type="ARBA" id="ARBA00006991"/>
    </source>
</evidence>
<dbReference type="EMBL" id="LJIJ01005191">
    <property type="protein sequence ID" value="ODM87484.1"/>
    <property type="molecule type" value="Genomic_DNA"/>
</dbReference>
<feature type="domain" description="C2H2-type" evidence="13">
    <location>
        <begin position="179"/>
        <end position="208"/>
    </location>
</feature>
<dbReference type="GO" id="GO:0008270">
    <property type="term" value="F:zinc ion binding"/>
    <property type="evidence" value="ECO:0007669"/>
    <property type="project" value="UniProtKB-KW"/>
</dbReference>
<evidence type="ECO:0000256" key="8">
    <source>
        <dbReference type="ARBA" id="ARBA00023125"/>
    </source>
</evidence>
<accession>A0A1D2M3G3</accession>
<keyword evidence="6" id="KW-0862">Zinc</keyword>
<organism evidence="14 15">
    <name type="scientific">Orchesella cincta</name>
    <name type="common">Springtail</name>
    <name type="synonym">Podura cincta</name>
    <dbReference type="NCBI Taxonomy" id="48709"/>
    <lineage>
        <taxon>Eukaryota</taxon>
        <taxon>Metazoa</taxon>
        <taxon>Ecdysozoa</taxon>
        <taxon>Arthropoda</taxon>
        <taxon>Hexapoda</taxon>
        <taxon>Collembola</taxon>
        <taxon>Entomobryomorpha</taxon>
        <taxon>Entomobryoidea</taxon>
        <taxon>Orchesellidae</taxon>
        <taxon>Orchesellinae</taxon>
        <taxon>Orchesella</taxon>
    </lineage>
</organism>
<dbReference type="OMA" id="HTIMAHT"/>
<feature type="domain" description="C2H2-type" evidence="13">
    <location>
        <begin position="209"/>
        <end position="236"/>
    </location>
</feature>
<dbReference type="InterPro" id="IPR013087">
    <property type="entry name" value="Znf_C2H2_type"/>
</dbReference>
<proteinExistence type="inferred from homology"/>
<evidence type="ECO:0000256" key="1">
    <source>
        <dbReference type="ARBA" id="ARBA00004123"/>
    </source>
</evidence>
<dbReference type="STRING" id="48709.A0A1D2M3G3"/>
<dbReference type="GO" id="GO:0003690">
    <property type="term" value="F:double-stranded DNA binding"/>
    <property type="evidence" value="ECO:0007669"/>
    <property type="project" value="UniProtKB-ARBA"/>
</dbReference>
<comment type="subcellular location">
    <subcellularLocation>
        <location evidence="1">Nucleus</location>
    </subcellularLocation>
</comment>
<comment type="similarity">
    <text evidence="2">Belongs to the krueppel C2H2-type zinc-finger protein family.</text>
</comment>
<protein>
    <submittedName>
        <fullName evidence="14">Putative zinc finger protein</fullName>
    </submittedName>
</protein>
<dbReference type="PROSITE" id="PS50157">
    <property type="entry name" value="ZINC_FINGER_C2H2_2"/>
    <property type="match status" value="10"/>
</dbReference>
<dbReference type="PANTHER" id="PTHR24377">
    <property type="entry name" value="IP01015P-RELATED"/>
    <property type="match status" value="1"/>
</dbReference>
<dbReference type="FunFam" id="3.30.160.60:FF:000145">
    <property type="entry name" value="Zinc finger protein 574"/>
    <property type="match status" value="1"/>
</dbReference>
<keyword evidence="10" id="KW-0539">Nucleus</keyword>
<dbReference type="SMART" id="SM00355">
    <property type="entry name" value="ZnF_C2H2"/>
    <property type="match status" value="11"/>
</dbReference>
<evidence type="ECO:0000256" key="12">
    <source>
        <dbReference type="SAM" id="MobiDB-lite"/>
    </source>
</evidence>
<feature type="non-terminal residue" evidence="14">
    <location>
        <position position="1"/>
    </location>
</feature>
<dbReference type="FunFam" id="3.30.160.60:FF:001370">
    <property type="entry name" value="Zinc finger protein"/>
    <property type="match status" value="1"/>
</dbReference>
<feature type="compositionally biased region" description="Polar residues" evidence="12">
    <location>
        <begin position="1"/>
        <end position="11"/>
    </location>
</feature>
<reference evidence="14 15" key="1">
    <citation type="journal article" date="2016" name="Genome Biol. Evol.">
        <title>Gene Family Evolution Reflects Adaptation to Soil Environmental Stressors in the Genome of the Collembolan Orchesella cincta.</title>
        <authorList>
            <person name="Faddeeva-Vakhrusheva A."/>
            <person name="Derks M.F."/>
            <person name="Anvar S.Y."/>
            <person name="Agamennone V."/>
            <person name="Suring W."/>
            <person name="Smit S."/>
            <person name="van Straalen N.M."/>
            <person name="Roelofs D."/>
        </authorList>
    </citation>
    <scope>NUCLEOTIDE SEQUENCE [LARGE SCALE GENOMIC DNA]</scope>
    <source>
        <tissue evidence="14">Mixed pool</tissue>
    </source>
</reference>
<dbReference type="AlphaFoldDB" id="A0A1D2M3G3"/>